<protein>
    <recommendedName>
        <fullName evidence="6">O-antigen ligase-related domain-containing protein</fullName>
    </recommendedName>
</protein>
<organism evidence="7 8">
    <name type="scientific">Brevibacterium aurantiacum</name>
    <dbReference type="NCBI Taxonomy" id="273384"/>
    <lineage>
        <taxon>Bacteria</taxon>
        <taxon>Bacillati</taxon>
        <taxon>Actinomycetota</taxon>
        <taxon>Actinomycetes</taxon>
        <taxon>Micrococcales</taxon>
        <taxon>Brevibacteriaceae</taxon>
        <taxon>Brevibacterium</taxon>
    </lineage>
</organism>
<reference evidence="7 8" key="2">
    <citation type="submission" date="2019-01" db="EMBL/GenBank/DDBJ databases">
        <title>Comparative genomic analysis of Brevibacterium aurantiacum sheds light on its evolution and its adaptation to smear-ripened cheeses.</title>
        <authorList>
            <person name="Moineau S."/>
        </authorList>
    </citation>
    <scope>NUCLEOTIDE SEQUENCE [LARGE SCALE GENOMIC DNA]</scope>
    <source>
        <strain evidence="7 8">SMQ-1417</strain>
    </source>
</reference>
<dbReference type="Proteomes" id="UP000283000">
    <property type="component" value="Chromosome"/>
</dbReference>
<evidence type="ECO:0000256" key="4">
    <source>
        <dbReference type="ARBA" id="ARBA00023136"/>
    </source>
</evidence>
<feature type="transmembrane region" description="Helical" evidence="5">
    <location>
        <begin position="70"/>
        <end position="89"/>
    </location>
</feature>
<evidence type="ECO:0000256" key="2">
    <source>
        <dbReference type="ARBA" id="ARBA00022692"/>
    </source>
</evidence>
<dbReference type="GO" id="GO:0016020">
    <property type="term" value="C:membrane"/>
    <property type="evidence" value="ECO:0007669"/>
    <property type="project" value="UniProtKB-SubCell"/>
</dbReference>
<dbReference type="EMBL" id="CP025330">
    <property type="protein sequence ID" value="AZT92952.1"/>
    <property type="molecule type" value="Genomic_DNA"/>
</dbReference>
<evidence type="ECO:0000313" key="8">
    <source>
        <dbReference type="Proteomes" id="UP000283000"/>
    </source>
</evidence>
<evidence type="ECO:0000256" key="1">
    <source>
        <dbReference type="ARBA" id="ARBA00004141"/>
    </source>
</evidence>
<dbReference type="AlphaFoldDB" id="A0A3Q9NQT0"/>
<keyword evidence="2 5" id="KW-0812">Transmembrane</keyword>
<dbReference type="InterPro" id="IPR051533">
    <property type="entry name" value="WaaL-like"/>
</dbReference>
<dbReference type="RefSeq" id="WP_127362886.1">
    <property type="nucleotide sequence ID" value="NZ_CP025330.1"/>
</dbReference>
<feature type="domain" description="O-antigen ligase-related" evidence="6">
    <location>
        <begin position="230"/>
        <end position="362"/>
    </location>
</feature>
<evidence type="ECO:0000259" key="6">
    <source>
        <dbReference type="Pfam" id="PF04932"/>
    </source>
</evidence>
<sequence>MSEVMPAVNDNSDTLPGAPLRGDAVFARFIGYSGLLYISLWIIGLGGAFWPVVALASACYLVYRGSDRLSLLPLTIAVLILFSIPVGVANYESGLGRVVGSLGNLSVWIGLSAILVCAQKSQIRMPIAKSLVVITAFQGVVVLSALLFFPHDFPLPIRVIPESILPEGLAVFSSQEIVYMDWLGGEALRTVGVSGNPTWAGALALAGMAAAVVVGRRTNVFLSVLSFGGGILTISLSLSRSVLIVALVASVVAVASRLRRRLGGFVYLIMAAGGMAVFFLSYLNFEWLRHEIMDINDDRMGSLESRSDIYTATLDGILDHPLLLVGYGIKPSSPDLVASLATHSTYLSLLFRGGIVAPMLFLALGGVLLWSCWKRFDSVGSFIVVFIVLWSSLEDIDGGHLLPLALALAVVSPTHQNEDKNHRANSGSLGTDWLRTEAHLRRWKA</sequence>
<evidence type="ECO:0000256" key="3">
    <source>
        <dbReference type="ARBA" id="ARBA00022989"/>
    </source>
</evidence>
<accession>A0A3Q9NQT0</accession>
<keyword evidence="3 5" id="KW-1133">Transmembrane helix</keyword>
<feature type="transmembrane region" description="Helical" evidence="5">
    <location>
        <begin position="95"/>
        <end position="118"/>
    </location>
</feature>
<feature type="transmembrane region" description="Helical" evidence="5">
    <location>
        <begin position="130"/>
        <end position="149"/>
    </location>
</feature>
<feature type="transmembrane region" description="Helical" evidence="5">
    <location>
        <begin position="198"/>
        <end position="215"/>
    </location>
</feature>
<comment type="subcellular location">
    <subcellularLocation>
        <location evidence="1">Membrane</location>
        <topology evidence="1">Multi-pass membrane protein</topology>
    </subcellularLocation>
</comment>
<name>A0A3Q9NQT0_BREAU</name>
<proteinExistence type="predicted"/>
<dbReference type="InterPro" id="IPR007016">
    <property type="entry name" value="O-antigen_ligase-rel_domated"/>
</dbReference>
<gene>
    <name evidence="7" type="ORF">CXR23_07190</name>
</gene>
<feature type="transmembrane region" description="Helical" evidence="5">
    <location>
        <begin position="349"/>
        <end position="369"/>
    </location>
</feature>
<dbReference type="PANTHER" id="PTHR37422:SF13">
    <property type="entry name" value="LIPOPOLYSACCHARIDE BIOSYNTHESIS PROTEIN PA4999-RELATED"/>
    <property type="match status" value="1"/>
</dbReference>
<feature type="transmembrane region" description="Helical" evidence="5">
    <location>
        <begin position="265"/>
        <end position="288"/>
    </location>
</feature>
<evidence type="ECO:0000313" key="7">
    <source>
        <dbReference type="EMBL" id="AZT92952.1"/>
    </source>
</evidence>
<reference evidence="7 8" key="1">
    <citation type="submission" date="2017-12" db="EMBL/GenBank/DDBJ databases">
        <authorList>
            <person name="Levesque S."/>
        </authorList>
    </citation>
    <scope>NUCLEOTIDE SEQUENCE [LARGE SCALE GENOMIC DNA]</scope>
    <source>
        <strain evidence="7 8">SMQ-1417</strain>
    </source>
</reference>
<evidence type="ECO:0000256" key="5">
    <source>
        <dbReference type="SAM" id="Phobius"/>
    </source>
</evidence>
<feature type="transmembrane region" description="Helical" evidence="5">
    <location>
        <begin position="38"/>
        <end position="63"/>
    </location>
</feature>
<feature type="transmembrane region" description="Helical" evidence="5">
    <location>
        <begin position="227"/>
        <end position="253"/>
    </location>
</feature>
<dbReference type="PANTHER" id="PTHR37422">
    <property type="entry name" value="TEICHURONIC ACID BIOSYNTHESIS PROTEIN TUAE"/>
    <property type="match status" value="1"/>
</dbReference>
<keyword evidence="4 5" id="KW-0472">Membrane</keyword>
<dbReference type="Pfam" id="PF04932">
    <property type="entry name" value="Wzy_C"/>
    <property type="match status" value="1"/>
</dbReference>